<gene>
    <name evidence="1" type="ORF">CRM22_010420</name>
</gene>
<evidence type="ECO:0000313" key="2">
    <source>
        <dbReference type="Proteomes" id="UP000308267"/>
    </source>
</evidence>
<evidence type="ECO:0000313" key="1">
    <source>
        <dbReference type="EMBL" id="TGZ55371.1"/>
    </source>
</evidence>
<comment type="caution">
    <text evidence="1">The sequence shown here is derived from an EMBL/GenBank/DDBJ whole genome shotgun (WGS) entry which is preliminary data.</text>
</comment>
<organism evidence="1 2">
    <name type="scientific">Opisthorchis felineus</name>
    <dbReference type="NCBI Taxonomy" id="147828"/>
    <lineage>
        <taxon>Eukaryota</taxon>
        <taxon>Metazoa</taxon>
        <taxon>Spiralia</taxon>
        <taxon>Lophotrochozoa</taxon>
        <taxon>Platyhelminthes</taxon>
        <taxon>Trematoda</taxon>
        <taxon>Digenea</taxon>
        <taxon>Opisthorchiida</taxon>
        <taxon>Opisthorchiata</taxon>
        <taxon>Opisthorchiidae</taxon>
        <taxon>Opisthorchis</taxon>
    </lineage>
</organism>
<sequence length="51" mass="5763">MNSIKHARVLSKSYYIVEKFIVIRSNVVDHLPSPSVYIVGGRVRSEMPAMS</sequence>
<proteinExistence type="predicted"/>
<keyword evidence="2" id="KW-1185">Reference proteome</keyword>
<dbReference type="Proteomes" id="UP000308267">
    <property type="component" value="Unassembled WGS sequence"/>
</dbReference>
<dbReference type="AlphaFoldDB" id="A0A4S2KZ31"/>
<feature type="non-terminal residue" evidence="1">
    <location>
        <position position="51"/>
    </location>
</feature>
<protein>
    <submittedName>
        <fullName evidence="1">Uncharacterized protein</fullName>
    </submittedName>
</protein>
<accession>A0A4S2KZ31</accession>
<dbReference type="EMBL" id="SJOL01009840">
    <property type="protein sequence ID" value="TGZ55371.1"/>
    <property type="molecule type" value="Genomic_DNA"/>
</dbReference>
<name>A0A4S2KZ31_OPIFE</name>
<reference evidence="1 2" key="1">
    <citation type="journal article" date="2019" name="BMC Genomics">
        <title>New insights from Opisthorchis felineus genome: update on genomics of the epidemiologically important liver flukes.</title>
        <authorList>
            <person name="Ershov N.I."/>
            <person name="Mordvinov V.A."/>
            <person name="Prokhortchouk E.B."/>
            <person name="Pakharukova M.Y."/>
            <person name="Gunbin K.V."/>
            <person name="Ustyantsev K."/>
            <person name="Genaev M.A."/>
            <person name="Blinov A.G."/>
            <person name="Mazur A."/>
            <person name="Boulygina E."/>
            <person name="Tsygankova S."/>
            <person name="Khrameeva E."/>
            <person name="Chekanov N."/>
            <person name="Fan G."/>
            <person name="Xiao A."/>
            <person name="Zhang H."/>
            <person name="Xu X."/>
            <person name="Yang H."/>
            <person name="Solovyev V."/>
            <person name="Lee S.M."/>
            <person name="Liu X."/>
            <person name="Afonnikov D.A."/>
            <person name="Skryabin K.G."/>
        </authorList>
    </citation>
    <scope>NUCLEOTIDE SEQUENCE [LARGE SCALE GENOMIC DNA]</scope>
    <source>
        <strain evidence="1">AK-0245</strain>
        <tissue evidence="1">Whole organism</tissue>
    </source>
</reference>